<feature type="region of interest" description="Disordered" evidence="1">
    <location>
        <begin position="226"/>
        <end position="246"/>
    </location>
</feature>
<accession>A0ABR1SPR3</accession>
<dbReference type="Proteomes" id="UP001444661">
    <property type="component" value="Unassembled WGS sequence"/>
</dbReference>
<reference evidence="3 4" key="1">
    <citation type="submission" date="2023-01" db="EMBL/GenBank/DDBJ databases">
        <title>Analysis of 21 Apiospora genomes using comparative genomics revels a genus with tremendous synthesis potential of carbohydrate active enzymes and secondary metabolites.</title>
        <authorList>
            <person name="Sorensen T."/>
        </authorList>
    </citation>
    <scope>NUCLEOTIDE SEQUENCE [LARGE SCALE GENOMIC DNA]</scope>
    <source>
        <strain evidence="3 4">CBS 33761</strain>
    </source>
</reference>
<keyword evidence="2" id="KW-0812">Transmembrane</keyword>
<gene>
    <name evidence="3" type="ORF">PG993_008939</name>
</gene>
<name>A0ABR1SPR3_9PEZI</name>
<dbReference type="EMBL" id="JAQQWK010000008">
    <property type="protein sequence ID" value="KAK8036325.1"/>
    <property type="molecule type" value="Genomic_DNA"/>
</dbReference>
<evidence type="ECO:0000313" key="3">
    <source>
        <dbReference type="EMBL" id="KAK8036325.1"/>
    </source>
</evidence>
<keyword evidence="2" id="KW-1133">Transmembrane helix</keyword>
<keyword evidence="4" id="KW-1185">Reference proteome</keyword>
<evidence type="ECO:0000313" key="4">
    <source>
        <dbReference type="Proteomes" id="UP001444661"/>
    </source>
</evidence>
<organism evidence="3 4">
    <name type="scientific">Apiospora rasikravindrae</name>
    <dbReference type="NCBI Taxonomy" id="990691"/>
    <lineage>
        <taxon>Eukaryota</taxon>
        <taxon>Fungi</taxon>
        <taxon>Dikarya</taxon>
        <taxon>Ascomycota</taxon>
        <taxon>Pezizomycotina</taxon>
        <taxon>Sordariomycetes</taxon>
        <taxon>Xylariomycetidae</taxon>
        <taxon>Amphisphaeriales</taxon>
        <taxon>Apiosporaceae</taxon>
        <taxon>Apiospora</taxon>
    </lineage>
</organism>
<protein>
    <submittedName>
        <fullName evidence="3">Uncharacterized protein</fullName>
    </submittedName>
</protein>
<evidence type="ECO:0000256" key="1">
    <source>
        <dbReference type="SAM" id="MobiDB-lite"/>
    </source>
</evidence>
<comment type="caution">
    <text evidence="3">The sequence shown here is derived from an EMBL/GenBank/DDBJ whole genome shotgun (WGS) entry which is preliminary data.</text>
</comment>
<sequence length="345" mass="37162">MSASISTNAQSGSYYEPSYTIGPYNLTDGASDGNNARDLLFAQAVLNPNATRSVKFHPFPWYSGSNPEKYRDFEWTWRVNISDFTGPNTTKNETRAGAPLIDPHLALTTYDFRWPGGGNLSDQVGGHGTTDAVCISAAAAYTWPGNLTNRYTEGDVDSADCGTVLGAACRDAILRNGTSDRRSCSGPETAWNLLPECADSFGYAQQLTRRLDPELFPTVLTFDINRNNGTRANPDRGRGNDTRVPGNPNLASGSGFFAFNEFPRNDTNLTGYYEATDRFHVVLLSTMLPNGDGGGYQGGAALMCMRVNTTKVEWEGPESAGMHAAGLGAVATAVVGVTMMLAWIM</sequence>
<keyword evidence="2" id="KW-0472">Membrane</keyword>
<evidence type="ECO:0000256" key="2">
    <source>
        <dbReference type="SAM" id="Phobius"/>
    </source>
</evidence>
<feature type="transmembrane region" description="Helical" evidence="2">
    <location>
        <begin position="320"/>
        <end position="344"/>
    </location>
</feature>
<proteinExistence type="predicted"/>